<comment type="caution">
    <text evidence="6">The sequence shown here is derived from an EMBL/GenBank/DDBJ whole genome shotgun (WGS) entry which is preliminary data.</text>
</comment>
<evidence type="ECO:0000256" key="4">
    <source>
        <dbReference type="ARBA" id="ARBA00023295"/>
    </source>
</evidence>
<feature type="domain" description="Glycoside hydrolase family 42 N-terminal" evidence="5">
    <location>
        <begin position="5"/>
        <end position="89"/>
    </location>
</feature>
<keyword evidence="3" id="KW-0862">Zinc</keyword>
<sequence>MLGVCYYPEHWPKARWKEDARRMRELGLAYVRIGEFAWALLEPAPGRPEWGWLDEALATLAGEGLEVVLGTPTATPPKWLVDRYPEILP</sequence>
<accession>A0A430R3N2</accession>
<dbReference type="InterPro" id="IPR017853">
    <property type="entry name" value="GH"/>
</dbReference>
<dbReference type="PANTHER" id="PTHR36447:SF2">
    <property type="entry name" value="BETA-GALACTOSIDASE YESZ"/>
    <property type="match status" value="1"/>
</dbReference>
<dbReference type="GO" id="GO:0009341">
    <property type="term" value="C:beta-galactosidase complex"/>
    <property type="evidence" value="ECO:0007669"/>
    <property type="project" value="InterPro"/>
</dbReference>
<keyword evidence="2" id="KW-0378">Hydrolase</keyword>
<dbReference type="RefSeq" id="WP_172959964.1">
    <property type="nucleotide sequence ID" value="NZ_PELP01000406.1"/>
</dbReference>
<evidence type="ECO:0000313" key="7">
    <source>
        <dbReference type="Proteomes" id="UP000286734"/>
    </source>
</evidence>
<dbReference type="InterPro" id="IPR003476">
    <property type="entry name" value="Glyco_hydro_42"/>
</dbReference>
<evidence type="ECO:0000256" key="2">
    <source>
        <dbReference type="ARBA" id="ARBA00022801"/>
    </source>
</evidence>
<gene>
    <name evidence="6" type="ORF">CSW47_11650</name>
</gene>
<keyword evidence="4" id="KW-0326">Glycosidase</keyword>
<dbReference type="EMBL" id="PELP01000406">
    <property type="protein sequence ID" value="RTH01953.1"/>
    <property type="molecule type" value="Genomic_DNA"/>
</dbReference>
<feature type="non-terminal residue" evidence="6">
    <location>
        <position position="89"/>
    </location>
</feature>
<dbReference type="InterPro" id="IPR013529">
    <property type="entry name" value="Glyco_hydro_42_N"/>
</dbReference>
<dbReference type="Gene3D" id="3.20.20.80">
    <property type="entry name" value="Glycosidases"/>
    <property type="match status" value="1"/>
</dbReference>
<dbReference type="Pfam" id="PF02449">
    <property type="entry name" value="Glyco_hydro_42"/>
    <property type="match status" value="1"/>
</dbReference>
<protein>
    <submittedName>
        <fullName evidence="6">Beta-galactosidase</fullName>
    </submittedName>
</protein>
<dbReference type="GO" id="GO:0004565">
    <property type="term" value="F:beta-galactosidase activity"/>
    <property type="evidence" value="ECO:0007669"/>
    <property type="project" value="InterPro"/>
</dbReference>
<dbReference type="GO" id="GO:0046872">
    <property type="term" value="F:metal ion binding"/>
    <property type="evidence" value="ECO:0007669"/>
    <property type="project" value="UniProtKB-KW"/>
</dbReference>
<dbReference type="AlphaFoldDB" id="A0A430R3N2"/>
<reference evidence="6 7" key="1">
    <citation type="journal article" date="2019" name="Extremophiles">
        <title>Biogeography of thermophiles and predominance of Thermus scotoductus in domestic water heaters.</title>
        <authorList>
            <person name="Wilpiszeski R.L."/>
            <person name="Zhang Z."/>
            <person name="House C.H."/>
        </authorList>
    </citation>
    <scope>NUCLEOTIDE SEQUENCE [LARGE SCALE GENOMIC DNA]</scope>
    <source>
        <strain evidence="6 7">34_S34</strain>
    </source>
</reference>
<evidence type="ECO:0000256" key="1">
    <source>
        <dbReference type="ARBA" id="ARBA00022723"/>
    </source>
</evidence>
<organism evidence="6 7">
    <name type="scientific">Thermus scotoductus</name>
    <dbReference type="NCBI Taxonomy" id="37636"/>
    <lineage>
        <taxon>Bacteria</taxon>
        <taxon>Thermotogati</taxon>
        <taxon>Deinococcota</taxon>
        <taxon>Deinococci</taxon>
        <taxon>Thermales</taxon>
        <taxon>Thermaceae</taxon>
        <taxon>Thermus</taxon>
    </lineage>
</organism>
<dbReference type="Proteomes" id="UP000286734">
    <property type="component" value="Unassembled WGS sequence"/>
</dbReference>
<evidence type="ECO:0000313" key="6">
    <source>
        <dbReference type="EMBL" id="RTH01953.1"/>
    </source>
</evidence>
<proteinExistence type="predicted"/>
<evidence type="ECO:0000256" key="3">
    <source>
        <dbReference type="ARBA" id="ARBA00022833"/>
    </source>
</evidence>
<keyword evidence="1" id="KW-0479">Metal-binding</keyword>
<dbReference type="PANTHER" id="PTHR36447">
    <property type="entry name" value="BETA-GALACTOSIDASE GANA"/>
    <property type="match status" value="1"/>
</dbReference>
<dbReference type="GO" id="GO:0005975">
    <property type="term" value="P:carbohydrate metabolic process"/>
    <property type="evidence" value="ECO:0007669"/>
    <property type="project" value="InterPro"/>
</dbReference>
<evidence type="ECO:0000259" key="5">
    <source>
        <dbReference type="Pfam" id="PF02449"/>
    </source>
</evidence>
<name>A0A430R3N2_THESC</name>
<dbReference type="SUPFAM" id="SSF51445">
    <property type="entry name" value="(Trans)glycosidases"/>
    <property type="match status" value="1"/>
</dbReference>